<dbReference type="EMBL" id="QPFP01000602">
    <property type="protein sequence ID" value="TEB05156.1"/>
    <property type="molecule type" value="Genomic_DNA"/>
</dbReference>
<sequence>MAPLIPIPPSFDPDPLTSRDPPKAFNHASPKHRFDTTRHFAHRLRAPLGPVTSQSLIVTATSTFALLQPATDLTSGTSSQPGQSKARTTTKYLSRPTLIIYCFIMGIALRGWNTRHGLLKGPQAINLQRAEHPDISPSTRATSAPIPGDCGACNRALPPFPIGVASATSSVSVRRDRGTSRSFGGAP</sequence>
<evidence type="ECO:0000313" key="2">
    <source>
        <dbReference type="EMBL" id="TEB05156.1"/>
    </source>
</evidence>
<feature type="compositionally biased region" description="Pro residues" evidence="1">
    <location>
        <begin position="1"/>
        <end position="12"/>
    </location>
</feature>
<feature type="region of interest" description="Disordered" evidence="1">
    <location>
        <begin position="168"/>
        <end position="187"/>
    </location>
</feature>
<dbReference type="AlphaFoldDB" id="A0A4Y7R8Q9"/>
<comment type="caution">
    <text evidence="2">The sequence shown here is derived from an EMBL/GenBank/DDBJ whole genome shotgun (WGS) entry which is preliminary data.</text>
</comment>
<accession>A0A4Y7R8Q9</accession>
<organism evidence="2 3">
    <name type="scientific">Coprinellus micaceus</name>
    <name type="common">Glistening ink-cap mushroom</name>
    <name type="synonym">Coprinus micaceus</name>
    <dbReference type="NCBI Taxonomy" id="71717"/>
    <lineage>
        <taxon>Eukaryota</taxon>
        <taxon>Fungi</taxon>
        <taxon>Dikarya</taxon>
        <taxon>Basidiomycota</taxon>
        <taxon>Agaricomycotina</taxon>
        <taxon>Agaricomycetes</taxon>
        <taxon>Agaricomycetidae</taxon>
        <taxon>Agaricales</taxon>
        <taxon>Agaricineae</taxon>
        <taxon>Psathyrellaceae</taxon>
        <taxon>Coprinellus</taxon>
    </lineage>
</organism>
<dbReference type="Proteomes" id="UP000298030">
    <property type="component" value="Unassembled WGS sequence"/>
</dbReference>
<keyword evidence="3" id="KW-1185">Reference proteome</keyword>
<name>A0A4Y7R8Q9_COPMI</name>
<evidence type="ECO:0000313" key="3">
    <source>
        <dbReference type="Proteomes" id="UP000298030"/>
    </source>
</evidence>
<gene>
    <name evidence="2" type="ORF">FA13DRAFT_1750257</name>
</gene>
<reference evidence="2 3" key="1">
    <citation type="journal article" date="2019" name="Nat. Ecol. Evol.">
        <title>Megaphylogeny resolves global patterns of mushroom evolution.</title>
        <authorList>
            <person name="Varga T."/>
            <person name="Krizsan K."/>
            <person name="Foldi C."/>
            <person name="Dima B."/>
            <person name="Sanchez-Garcia M."/>
            <person name="Sanchez-Ramirez S."/>
            <person name="Szollosi G.J."/>
            <person name="Szarkandi J.G."/>
            <person name="Papp V."/>
            <person name="Albert L."/>
            <person name="Andreopoulos W."/>
            <person name="Angelini C."/>
            <person name="Antonin V."/>
            <person name="Barry K.W."/>
            <person name="Bougher N.L."/>
            <person name="Buchanan P."/>
            <person name="Buyck B."/>
            <person name="Bense V."/>
            <person name="Catcheside P."/>
            <person name="Chovatia M."/>
            <person name="Cooper J."/>
            <person name="Damon W."/>
            <person name="Desjardin D."/>
            <person name="Finy P."/>
            <person name="Geml J."/>
            <person name="Haridas S."/>
            <person name="Hughes K."/>
            <person name="Justo A."/>
            <person name="Karasinski D."/>
            <person name="Kautmanova I."/>
            <person name="Kiss B."/>
            <person name="Kocsube S."/>
            <person name="Kotiranta H."/>
            <person name="LaButti K.M."/>
            <person name="Lechner B.E."/>
            <person name="Liimatainen K."/>
            <person name="Lipzen A."/>
            <person name="Lukacs Z."/>
            <person name="Mihaltcheva S."/>
            <person name="Morgado L.N."/>
            <person name="Niskanen T."/>
            <person name="Noordeloos M.E."/>
            <person name="Ohm R.A."/>
            <person name="Ortiz-Santana B."/>
            <person name="Ovrebo C."/>
            <person name="Racz N."/>
            <person name="Riley R."/>
            <person name="Savchenko A."/>
            <person name="Shiryaev A."/>
            <person name="Soop K."/>
            <person name="Spirin V."/>
            <person name="Szebenyi C."/>
            <person name="Tomsovsky M."/>
            <person name="Tulloss R.E."/>
            <person name="Uehling J."/>
            <person name="Grigoriev I.V."/>
            <person name="Vagvolgyi C."/>
            <person name="Papp T."/>
            <person name="Martin F.M."/>
            <person name="Miettinen O."/>
            <person name="Hibbett D.S."/>
            <person name="Nagy L.G."/>
        </authorList>
    </citation>
    <scope>NUCLEOTIDE SEQUENCE [LARGE SCALE GENOMIC DNA]</scope>
    <source>
        <strain evidence="2 3">FP101781</strain>
    </source>
</reference>
<protein>
    <submittedName>
        <fullName evidence="2">Uncharacterized protein</fullName>
    </submittedName>
</protein>
<evidence type="ECO:0000256" key="1">
    <source>
        <dbReference type="SAM" id="MobiDB-lite"/>
    </source>
</evidence>
<proteinExistence type="predicted"/>
<feature type="region of interest" description="Disordered" evidence="1">
    <location>
        <begin position="1"/>
        <end position="30"/>
    </location>
</feature>